<organism evidence="2 3">
    <name type="scientific">Sphingomonas cavernae</name>
    <dbReference type="NCBI Taxonomy" id="2320861"/>
    <lineage>
        <taxon>Bacteria</taxon>
        <taxon>Pseudomonadati</taxon>
        <taxon>Pseudomonadota</taxon>
        <taxon>Alphaproteobacteria</taxon>
        <taxon>Sphingomonadales</taxon>
        <taxon>Sphingomonadaceae</taxon>
        <taxon>Sphingomonas</taxon>
    </lineage>
</organism>
<gene>
    <name evidence="2" type="ORF">D3876_17780</name>
</gene>
<evidence type="ECO:0000313" key="3">
    <source>
        <dbReference type="Proteomes" id="UP000286100"/>
    </source>
</evidence>
<evidence type="ECO:0000313" key="2">
    <source>
        <dbReference type="EMBL" id="RJF85738.1"/>
    </source>
</evidence>
<keyword evidence="3" id="KW-1185">Reference proteome</keyword>
<feature type="region of interest" description="Disordered" evidence="1">
    <location>
        <begin position="73"/>
        <end position="108"/>
    </location>
</feature>
<dbReference type="EMBL" id="QYUM01000004">
    <property type="protein sequence ID" value="RJF85738.1"/>
    <property type="molecule type" value="Genomic_DNA"/>
</dbReference>
<dbReference type="OrthoDB" id="8477976at2"/>
<dbReference type="InterPro" id="IPR023346">
    <property type="entry name" value="Lysozyme-like_dom_sf"/>
</dbReference>
<name>A0A418W6Z2_9SPHN</name>
<feature type="compositionally biased region" description="Basic and acidic residues" evidence="1">
    <location>
        <begin position="90"/>
        <end position="105"/>
    </location>
</feature>
<protein>
    <submittedName>
        <fullName evidence="2">Peptidoglycan-binding protein</fullName>
    </submittedName>
</protein>
<dbReference type="SUPFAM" id="SSF53955">
    <property type="entry name" value="Lysozyme-like"/>
    <property type="match status" value="1"/>
</dbReference>
<reference evidence="2 3" key="1">
    <citation type="submission" date="2018-09" db="EMBL/GenBank/DDBJ databases">
        <authorList>
            <person name="Zhu H."/>
        </authorList>
    </citation>
    <scope>NUCLEOTIDE SEQUENCE [LARGE SCALE GENOMIC DNA]</scope>
    <source>
        <strain evidence="2 3">K2R01-6</strain>
    </source>
</reference>
<dbReference type="Proteomes" id="UP000286100">
    <property type="component" value="Unassembled WGS sequence"/>
</dbReference>
<proteinExistence type="predicted"/>
<dbReference type="Gene3D" id="1.10.530.10">
    <property type="match status" value="1"/>
</dbReference>
<dbReference type="AlphaFoldDB" id="A0A418W6Z2"/>
<comment type="caution">
    <text evidence="2">The sequence shown here is derived from an EMBL/GenBank/DDBJ whole genome shotgun (WGS) entry which is preliminary data.</text>
</comment>
<accession>A0A418W6Z2</accession>
<sequence length="330" mass="34882">MIGRIDPSQLGAQQRAELIYAQARSELSSRLWQAALGTGERGVEGQPTSMPRASELNLEALLATLANDHAKPVVLPRPPQPAIAQAATAPDRRETSDERGERSRAPVEAAEAMGLGPNAQYRATLMAAADRTAIPAAALAAIVHAEAAKGPGGRWLAYSRNPRSSAAGLGQFLSGTWKSEAEREGSWLNTLARQKGWLNARGKVAGEARAELLALRYDPHASIQAIADYARANLDTLERKGVRIEGDVESTAQAAYLGHHLGIGDAVKFLKGGLDSARARTLLSAQIGSVSAGQRIASAGSATGAHRAWLLDYVDRNIRPARFDGALPVG</sequence>
<evidence type="ECO:0000256" key="1">
    <source>
        <dbReference type="SAM" id="MobiDB-lite"/>
    </source>
</evidence>
<dbReference type="RefSeq" id="WP_119764777.1">
    <property type="nucleotide sequence ID" value="NZ_QYUM01000004.1"/>
</dbReference>